<dbReference type="EMBL" id="JBHSFN010000030">
    <property type="protein sequence ID" value="MFC4591234.1"/>
    <property type="molecule type" value="Genomic_DNA"/>
</dbReference>
<gene>
    <name evidence="3" type="ORF">ACFO8L_34435</name>
</gene>
<protein>
    <recommendedName>
        <fullName evidence="5">DUF4192 domain-containing protein</fullName>
    </recommendedName>
</protein>
<dbReference type="RefSeq" id="WP_262844897.1">
    <property type="nucleotide sequence ID" value="NZ_JANZYP010000034.1"/>
</dbReference>
<accession>A0ABV9ETB2</accession>
<feature type="region of interest" description="Disordered" evidence="1">
    <location>
        <begin position="275"/>
        <end position="309"/>
    </location>
</feature>
<feature type="compositionally biased region" description="Basic and acidic residues" evidence="1">
    <location>
        <begin position="275"/>
        <end position="285"/>
    </location>
</feature>
<evidence type="ECO:0000313" key="4">
    <source>
        <dbReference type="Proteomes" id="UP001595891"/>
    </source>
</evidence>
<evidence type="ECO:0008006" key="5">
    <source>
        <dbReference type="Google" id="ProtNLM"/>
    </source>
</evidence>
<organism evidence="3 4">
    <name type="scientific">Sphaerisporangium corydalis</name>
    <dbReference type="NCBI Taxonomy" id="1441875"/>
    <lineage>
        <taxon>Bacteria</taxon>
        <taxon>Bacillati</taxon>
        <taxon>Actinomycetota</taxon>
        <taxon>Actinomycetes</taxon>
        <taxon>Streptosporangiales</taxon>
        <taxon>Streptosporangiaceae</taxon>
        <taxon>Sphaerisporangium</taxon>
    </lineage>
</organism>
<comment type="caution">
    <text evidence="3">The sequence shown here is derived from an EMBL/GenBank/DDBJ whole genome shotgun (WGS) entry which is preliminary data.</text>
</comment>
<keyword evidence="4" id="KW-1185">Reference proteome</keyword>
<feature type="transmembrane region" description="Helical" evidence="2">
    <location>
        <begin position="480"/>
        <end position="501"/>
    </location>
</feature>
<proteinExistence type="predicted"/>
<name>A0ABV9ETB2_9ACTN</name>
<dbReference type="Proteomes" id="UP001595891">
    <property type="component" value="Unassembled WGS sequence"/>
</dbReference>
<evidence type="ECO:0000256" key="2">
    <source>
        <dbReference type="SAM" id="Phobius"/>
    </source>
</evidence>
<evidence type="ECO:0000256" key="1">
    <source>
        <dbReference type="SAM" id="MobiDB-lite"/>
    </source>
</evidence>
<sequence>MYLVFPQHDLAAIVQRLYDRQATAVDAGYTREDGGRHPQVARALVGPRAALGIDLALACQQWGVSGILGLGPSPGQVKPGHRLSEISPEALDAFTERWLWQDDSPARRPEDLCRLVASVLREPGKPISALLPVDRLSGPAAVQGDYLRGLRDTAGVLLRDLDCGWTPSFSTYEPPPGGVATQLPHIVFRDRAGQRGAPPTQLREETMLVLCDDADPPYRDECDLVAVRLVAAYDELGGTGLAAILDPIVRHDSLRARLEAAATHPGLVKYDHVGTRSAPRAERRTAAARPTHRPPGSRLRYPPERPATVATPDSRSLFSLYEELEAQRGRENFFELVDWICAAASRGVMLSQADAEIVMNHLAHYQWYAPELAKRGGNRAAIRLAGLLYPLFGEQLADDRLLNRLHDLLARPLAPHIWAGALTVLYAQLANPGHAERLEQHLVPALLNRARASRETQSHAGHARRWPAASSPIWRQRVPVPIWALATAALAMLVMLMVLGWR</sequence>
<keyword evidence="2" id="KW-0812">Transmembrane</keyword>
<evidence type="ECO:0000313" key="3">
    <source>
        <dbReference type="EMBL" id="MFC4591234.1"/>
    </source>
</evidence>
<reference evidence="4" key="1">
    <citation type="journal article" date="2019" name="Int. J. Syst. Evol. Microbiol.">
        <title>The Global Catalogue of Microorganisms (GCM) 10K type strain sequencing project: providing services to taxonomists for standard genome sequencing and annotation.</title>
        <authorList>
            <consortium name="The Broad Institute Genomics Platform"/>
            <consortium name="The Broad Institute Genome Sequencing Center for Infectious Disease"/>
            <person name="Wu L."/>
            <person name="Ma J."/>
        </authorList>
    </citation>
    <scope>NUCLEOTIDE SEQUENCE [LARGE SCALE GENOMIC DNA]</scope>
    <source>
        <strain evidence="4">CCUG 49560</strain>
    </source>
</reference>
<keyword evidence="2" id="KW-0472">Membrane</keyword>
<keyword evidence="2" id="KW-1133">Transmembrane helix</keyword>